<organism evidence="1 2">
    <name type="scientific">Ectobacillus ponti</name>
    <dbReference type="NCBI Taxonomy" id="2961894"/>
    <lineage>
        <taxon>Bacteria</taxon>
        <taxon>Bacillati</taxon>
        <taxon>Bacillota</taxon>
        <taxon>Bacilli</taxon>
        <taxon>Bacillales</taxon>
        <taxon>Bacillaceae</taxon>
        <taxon>Ectobacillus</taxon>
    </lineage>
</organism>
<gene>
    <name evidence="1" type="ORF">NK662_15950</name>
</gene>
<sequence length="73" mass="8336">MNSTFKCCLEQQTPVEIIYLAANGHITQRTILIKGINGHTVRARCLLRNQERTFKLNHILAARMVKGRRTESA</sequence>
<protein>
    <submittedName>
        <fullName evidence="1">WYL domain-containing protein</fullName>
    </submittedName>
</protein>
<keyword evidence="2" id="KW-1185">Reference proteome</keyword>
<reference evidence="1" key="1">
    <citation type="submission" date="2022-07" db="EMBL/GenBank/DDBJ databases">
        <authorList>
            <person name="Li W.-J."/>
            <person name="Deng Q.-Q."/>
        </authorList>
    </citation>
    <scope>NUCLEOTIDE SEQUENCE</scope>
    <source>
        <strain evidence="1">SYSU M60031</strain>
    </source>
</reference>
<evidence type="ECO:0000313" key="2">
    <source>
        <dbReference type="Proteomes" id="UP001156102"/>
    </source>
</evidence>
<name>A0AA42BR38_9BACI</name>
<dbReference type="Proteomes" id="UP001156102">
    <property type="component" value="Unassembled WGS sequence"/>
</dbReference>
<comment type="caution">
    <text evidence="1">The sequence shown here is derived from an EMBL/GenBank/DDBJ whole genome shotgun (WGS) entry which is preliminary data.</text>
</comment>
<evidence type="ECO:0000313" key="1">
    <source>
        <dbReference type="EMBL" id="MCP8970016.1"/>
    </source>
</evidence>
<dbReference type="AlphaFoldDB" id="A0AA42BR38"/>
<proteinExistence type="predicted"/>
<dbReference type="EMBL" id="JANCLT010000009">
    <property type="protein sequence ID" value="MCP8970016.1"/>
    <property type="molecule type" value="Genomic_DNA"/>
</dbReference>
<accession>A0AA42BR38</accession>
<dbReference type="RefSeq" id="WP_254759936.1">
    <property type="nucleotide sequence ID" value="NZ_JANCLT010000009.1"/>
</dbReference>